<name>A0A6B3NBH5_9CYAN</name>
<keyword evidence="2" id="KW-0378">Hydrolase</keyword>
<dbReference type="Pfam" id="PF00561">
    <property type="entry name" value="Abhydrolase_1"/>
    <property type="match status" value="1"/>
</dbReference>
<organism evidence="2">
    <name type="scientific">Symploca sp. SIO1C4</name>
    <dbReference type="NCBI Taxonomy" id="2607765"/>
    <lineage>
        <taxon>Bacteria</taxon>
        <taxon>Bacillati</taxon>
        <taxon>Cyanobacteriota</taxon>
        <taxon>Cyanophyceae</taxon>
        <taxon>Coleofasciculales</taxon>
        <taxon>Coleofasciculaceae</taxon>
        <taxon>Symploca</taxon>
    </lineage>
</organism>
<dbReference type="GO" id="GO:0016787">
    <property type="term" value="F:hydrolase activity"/>
    <property type="evidence" value="ECO:0007669"/>
    <property type="project" value="UniProtKB-KW"/>
</dbReference>
<evidence type="ECO:0000313" key="2">
    <source>
        <dbReference type="EMBL" id="NER28940.1"/>
    </source>
</evidence>
<dbReference type="InterPro" id="IPR029058">
    <property type="entry name" value="AB_hydrolase_fold"/>
</dbReference>
<feature type="domain" description="AB hydrolase-1" evidence="1">
    <location>
        <begin position="63"/>
        <end position="107"/>
    </location>
</feature>
<accession>A0A6B3NBH5</accession>
<protein>
    <submittedName>
        <fullName evidence="2">Alpha/beta hydrolase</fullName>
    </submittedName>
</protein>
<reference evidence="2" key="1">
    <citation type="submission" date="2019-11" db="EMBL/GenBank/DDBJ databases">
        <title>Genomic insights into an expanded diversity of filamentous marine cyanobacteria reveals the extraordinary biosynthetic potential of Moorea and Okeania.</title>
        <authorList>
            <person name="Ferreira Leao T."/>
            <person name="Wang M."/>
            <person name="Moss N."/>
            <person name="Da Silva R."/>
            <person name="Sanders J."/>
            <person name="Nurk S."/>
            <person name="Gurevich A."/>
            <person name="Humphrey G."/>
            <person name="Reher R."/>
            <person name="Zhu Q."/>
            <person name="Belda-Ferre P."/>
            <person name="Glukhov E."/>
            <person name="Rex R."/>
            <person name="Dorrestein P.C."/>
            <person name="Knight R."/>
            <person name="Pevzner P."/>
            <person name="Gerwick W.H."/>
            <person name="Gerwick L."/>
        </authorList>
    </citation>
    <scope>NUCLEOTIDE SEQUENCE</scope>
    <source>
        <strain evidence="2">SIO1C4</strain>
    </source>
</reference>
<evidence type="ECO:0000259" key="1">
    <source>
        <dbReference type="Pfam" id="PF00561"/>
    </source>
</evidence>
<dbReference type="EMBL" id="JAAHFQ010000282">
    <property type="protein sequence ID" value="NER28940.1"/>
    <property type="molecule type" value="Genomic_DNA"/>
</dbReference>
<sequence>MSKNPDVLWLNTSRNFQCFDQRLLRQLSKQVSIGLWEYSQNPDEACSLDIALILLHDYLKCRQQPIDLIGHSTGGLLGLLYARQHPERVRSLTLLAVGVHPAVDWQAHYYSRLEFLRCTRQIILAQMVYNFFGDQEKSNLKRLIKILERDLISSPSPHSLWHRVSITPGGVSVPLMVCGSKNDFIVDINALQQWRTYFKDSDRLWQCPTGGHFFHHFHAKLTAEEILQFWHFLNQEQLTPSLDHQISNHLRL</sequence>
<gene>
    <name evidence="2" type="ORF">F6J89_15210</name>
</gene>
<dbReference type="Gene3D" id="3.40.50.1820">
    <property type="entry name" value="alpha/beta hydrolase"/>
    <property type="match status" value="1"/>
</dbReference>
<comment type="caution">
    <text evidence="2">The sequence shown here is derived from an EMBL/GenBank/DDBJ whole genome shotgun (WGS) entry which is preliminary data.</text>
</comment>
<proteinExistence type="predicted"/>
<dbReference type="AlphaFoldDB" id="A0A6B3NBH5"/>
<dbReference type="SUPFAM" id="SSF53474">
    <property type="entry name" value="alpha/beta-Hydrolases"/>
    <property type="match status" value="1"/>
</dbReference>
<dbReference type="InterPro" id="IPR000073">
    <property type="entry name" value="AB_hydrolase_1"/>
</dbReference>